<protein>
    <recommendedName>
        <fullName evidence="6">Fe2OG dioxygenase domain-containing protein</fullName>
    </recommendedName>
</protein>
<comment type="similarity">
    <text evidence="1 5">Belongs to the iron/ascorbate-dependent oxidoreductase family.</text>
</comment>
<evidence type="ECO:0000256" key="2">
    <source>
        <dbReference type="ARBA" id="ARBA00022723"/>
    </source>
</evidence>
<evidence type="ECO:0000313" key="7">
    <source>
        <dbReference type="EMBL" id="KAK9920632.1"/>
    </source>
</evidence>
<dbReference type="GO" id="GO:0046872">
    <property type="term" value="F:metal ion binding"/>
    <property type="evidence" value="ECO:0007669"/>
    <property type="project" value="UniProtKB-KW"/>
</dbReference>
<organism evidence="7 8">
    <name type="scientific">Rubus argutus</name>
    <name type="common">Southern blackberry</name>
    <dbReference type="NCBI Taxonomy" id="59490"/>
    <lineage>
        <taxon>Eukaryota</taxon>
        <taxon>Viridiplantae</taxon>
        <taxon>Streptophyta</taxon>
        <taxon>Embryophyta</taxon>
        <taxon>Tracheophyta</taxon>
        <taxon>Spermatophyta</taxon>
        <taxon>Magnoliopsida</taxon>
        <taxon>eudicotyledons</taxon>
        <taxon>Gunneridae</taxon>
        <taxon>Pentapetalae</taxon>
        <taxon>rosids</taxon>
        <taxon>fabids</taxon>
        <taxon>Rosales</taxon>
        <taxon>Rosaceae</taxon>
        <taxon>Rosoideae</taxon>
        <taxon>Rosoideae incertae sedis</taxon>
        <taxon>Rubus</taxon>
    </lineage>
</organism>
<evidence type="ECO:0000256" key="3">
    <source>
        <dbReference type="ARBA" id="ARBA00022896"/>
    </source>
</evidence>
<dbReference type="InterPro" id="IPR050295">
    <property type="entry name" value="Plant_2OG-oxidoreductases"/>
</dbReference>
<dbReference type="FunFam" id="2.60.120.330:FF:000079">
    <property type="entry name" value="Protein SRG1"/>
    <property type="match status" value="1"/>
</dbReference>
<name>A0AAW1W7H0_RUBAR</name>
<dbReference type="InterPro" id="IPR044861">
    <property type="entry name" value="IPNS-like_FE2OG_OXY"/>
</dbReference>
<sequence length="355" mass="40061">MGSKSTLYAPCPPLPNVQELVRTDPFQVPETYIRNEEDIAKDADLCPHLSSEVPIIDFSLLSKGHKEELRKLDQACKEWGFFQVVNHGVATEVTKGLKNAAEKFFELPLEDKNKIAMPPNDIQGYGHSHVDHKVLDWSDKLVLVVYPHQYRKPDVWPPTPFKEAIETYSSELRRVGEQLLGSLSLIMGMEKDTLLGLHQELVQPLSVAYYPQCSMPDKALGLSAHSDKGSLGIVMQEDDVTGLQIKHRGKWVPIEPISDAFVVNVGDIIEIWSNGKYKSIEHRVVTNESKARISYSTFYLPHQNVEIEPLNQMVLESPGSQPLYKKVMYGDYLKQTKKMRSEGKAHVIEVAKIAT</sequence>
<evidence type="ECO:0000256" key="1">
    <source>
        <dbReference type="ARBA" id="ARBA00008056"/>
    </source>
</evidence>
<keyword evidence="8" id="KW-1185">Reference proteome</keyword>
<evidence type="ECO:0000259" key="6">
    <source>
        <dbReference type="PROSITE" id="PS51471"/>
    </source>
</evidence>
<dbReference type="EMBL" id="JBEDUW010000006">
    <property type="protein sequence ID" value="KAK9920632.1"/>
    <property type="molecule type" value="Genomic_DNA"/>
</dbReference>
<keyword evidence="3" id="KW-0847">Vitamin C</keyword>
<dbReference type="GO" id="GO:0016491">
    <property type="term" value="F:oxidoreductase activity"/>
    <property type="evidence" value="ECO:0007669"/>
    <property type="project" value="UniProtKB-KW"/>
</dbReference>
<dbReference type="InterPro" id="IPR026992">
    <property type="entry name" value="DIOX_N"/>
</dbReference>
<dbReference type="Proteomes" id="UP001457282">
    <property type="component" value="Unassembled WGS sequence"/>
</dbReference>
<gene>
    <name evidence="7" type="ORF">M0R45_029181</name>
</gene>
<dbReference type="AlphaFoldDB" id="A0AAW1W7H0"/>
<dbReference type="InterPro" id="IPR005123">
    <property type="entry name" value="Oxoglu/Fe-dep_dioxygenase_dom"/>
</dbReference>
<dbReference type="GO" id="GO:0031418">
    <property type="term" value="F:L-ascorbic acid binding"/>
    <property type="evidence" value="ECO:0007669"/>
    <property type="project" value="UniProtKB-KW"/>
</dbReference>
<keyword evidence="5" id="KW-0560">Oxidoreductase</keyword>
<evidence type="ECO:0000256" key="4">
    <source>
        <dbReference type="ARBA" id="ARBA00023004"/>
    </source>
</evidence>
<dbReference type="PANTHER" id="PTHR47991">
    <property type="entry name" value="OXOGLUTARATE/IRON-DEPENDENT DIOXYGENASE"/>
    <property type="match status" value="1"/>
</dbReference>
<proteinExistence type="inferred from homology"/>
<dbReference type="Pfam" id="PF14226">
    <property type="entry name" value="DIOX_N"/>
    <property type="match status" value="1"/>
</dbReference>
<keyword evidence="4 5" id="KW-0408">Iron</keyword>
<dbReference type="InterPro" id="IPR027443">
    <property type="entry name" value="IPNS-like_sf"/>
</dbReference>
<evidence type="ECO:0000313" key="8">
    <source>
        <dbReference type="Proteomes" id="UP001457282"/>
    </source>
</evidence>
<accession>A0AAW1W7H0</accession>
<evidence type="ECO:0000256" key="5">
    <source>
        <dbReference type="RuleBase" id="RU003682"/>
    </source>
</evidence>
<feature type="domain" description="Fe2OG dioxygenase" evidence="6">
    <location>
        <begin position="200"/>
        <end position="301"/>
    </location>
</feature>
<reference evidence="7 8" key="1">
    <citation type="journal article" date="2023" name="G3 (Bethesda)">
        <title>A chromosome-length genome assembly and annotation of blackberry (Rubus argutus, cv. 'Hillquist').</title>
        <authorList>
            <person name="Bruna T."/>
            <person name="Aryal R."/>
            <person name="Dudchenko O."/>
            <person name="Sargent D.J."/>
            <person name="Mead D."/>
            <person name="Buti M."/>
            <person name="Cavallini A."/>
            <person name="Hytonen T."/>
            <person name="Andres J."/>
            <person name="Pham M."/>
            <person name="Weisz D."/>
            <person name="Mascagni F."/>
            <person name="Usai G."/>
            <person name="Natali L."/>
            <person name="Bassil N."/>
            <person name="Fernandez G.E."/>
            <person name="Lomsadze A."/>
            <person name="Armour M."/>
            <person name="Olukolu B."/>
            <person name="Poorten T."/>
            <person name="Britton C."/>
            <person name="Davik J."/>
            <person name="Ashrafi H."/>
            <person name="Aiden E.L."/>
            <person name="Borodovsky M."/>
            <person name="Worthington M."/>
        </authorList>
    </citation>
    <scope>NUCLEOTIDE SEQUENCE [LARGE SCALE GENOMIC DNA]</scope>
    <source>
        <strain evidence="7">PI 553951</strain>
    </source>
</reference>
<comment type="caution">
    <text evidence="7">The sequence shown here is derived from an EMBL/GenBank/DDBJ whole genome shotgun (WGS) entry which is preliminary data.</text>
</comment>
<keyword evidence="2 5" id="KW-0479">Metal-binding</keyword>
<dbReference type="SUPFAM" id="SSF51197">
    <property type="entry name" value="Clavaminate synthase-like"/>
    <property type="match status" value="1"/>
</dbReference>
<dbReference type="PROSITE" id="PS51471">
    <property type="entry name" value="FE2OG_OXY"/>
    <property type="match status" value="1"/>
</dbReference>
<dbReference type="Gene3D" id="2.60.120.330">
    <property type="entry name" value="B-lactam Antibiotic, Isopenicillin N Synthase, Chain"/>
    <property type="match status" value="1"/>
</dbReference>
<dbReference type="Pfam" id="PF03171">
    <property type="entry name" value="2OG-FeII_Oxy"/>
    <property type="match status" value="1"/>
</dbReference>